<feature type="coiled-coil region" evidence="1">
    <location>
        <begin position="137"/>
        <end position="171"/>
    </location>
</feature>
<gene>
    <name evidence="2" type="ORF">DERYTH_LOCUS15839</name>
</gene>
<proteinExistence type="predicted"/>
<accession>A0A9N9NKZ8</accession>
<comment type="caution">
    <text evidence="2">The sequence shown here is derived from an EMBL/GenBank/DDBJ whole genome shotgun (WGS) entry which is preliminary data.</text>
</comment>
<reference evidence="2" key="1">
    <citation type="submission" date="2021-06" db="EMBL/GenBank/DDBJ databases">
        <authorList>
            <person name="Kallberg Y."/>
            <person name="Tangrot J."/>
            <person name="Rosling A."/>
        </authorList>
    </citation>
    <scope>NUCLEOTIDE SEQUENCE</scope>
    <source>
        <strain evidence="2">MA453B</strain>
    </source>
</reference>
<name>A0A9N9NKZ8_9GLOM</name>
<evidence type="ECO:0000313" key="3">
    <source>
        <dbReference type="Proteomes" id="UP000789405"/>
    </source>
</evidence>
<dbReference type="Proteomes" id="UP000789405">
    <property type="component" value="Unassembled WGS sequence"/>
</dbReference>
<keyword evidence="1" id="KW-0175">Coiled coil</keyword>
<dbReference type="EMBL" id="CAJVPY010013191">
    <property type="protein sequence ID" value="CAG8739086.1"/>
    <property type="molecule type" value="Genomic_DNA"/>
</dbReference>
<evidence type="ECO:0000313" key="2">
    <source>
        <dbReference type="EMBL" id="CAG8739086.1"/>
    </source>
</evidence>
<organism evidence="2 3">
    <name type="scientific">Dentiscutata erythropus</name>
    <dbReference type="NCBI Taxonomy" id="1348616"/>
    <lineage>
        <taxon>Eukaryota</taxon>
        <taxon>Fungi</taxon>
        <taxon>Fungi incertae sedis</taxon>
        <taxon>Mucoromycota</taxon>
        <taxon>Glomeromycotina</taxon>
        <taxon>Glomeromycetes</taxon>
        <taxon>Diversisporales</taxon>
        <taxon>Gigasporaceae</taxon>
        <taxon>Dentiscutata</taxon>
    </lineage>
</organism>
<dbReference type="OrthoDB" id="2447818at2759"/>
<dbReference type="AlphaFoldDB" id="A0A9N9NKZ8"/>
<keyword evidence="3" id="KW-1185">Reference proteome</keyword>
<protein>
    <submittedName>
        <fullName evidence="2">20332_t:CDS:1</fullName>
    </submittedName>
</protein>
<sequence>MSQSSPAKQELKVKELPYIFIDLVSKYNDLGLSVCGMSRLGHWKKANGPAATKKLNAFQDFIPELRDREFSQFSICVNYYNQTIVNNLFYQHLLDISSAGERFWLDISPNNVEIVADDVSLHLLEFEKIVENNNFIITKLQRQVENKNRVISKLNIQLEECHNVMAQFEELYQEQFEAYQERISISKPL</sequence>
<evidence type="ECO:0000256" key="1">
    <source>
        <dbReference type="SAM" id="Coils"/>
    </source>
</evidence>